<gene>
    <name evidence="8" type="ORF">FC40_GL001292</name>
</gene>
<keyword evidence="3 6" id="KW-0812">Transmembrane</keyword>
<evidence type="ECO:0000256" key="3">
    <source>
        <dbReference type="ARBA" id="ARBA00022692"/>
    </source>
</evidence>
<feature type="transmembrane region" description="Helical" evidence="6">
    <location>
        <begin position="12"/>
        <end position="31"/>
    </location>
</feature>
<organism evidence="8 9">
    <name type="scientific">Ligilactobacillus hayakitensis DSM 18933 = JCM 14209</name>
    <dbReference type="NCBI Taxonomy" id="1423755"/>
    <lineage>
        <taxon>Bacteria</taxon>
        <taxon>Bacillati</taxon>
        <taxon>Bacillota</taxon>
        <taxon>Bacilli</taxon>
        <taxon>Lactobacillales</taxon>
        <taxon>Lactobacillaceae</taxon>
        <taxon>Ligilactobacillus</taxon>
    </lineage>
</organism>
<feature type="transmembrane region" description="Helical" evidence="6">
    <location>
        <begin position="276"/>
        <end position="294"/>
    </location>
</feature>
<evidence type="ECO:0000256" key="4">
    <source>
        <dbReference type="ARBA" id="ARBA00022989"/>
    </source>
</evidence>
<protein>
    <submittedName>
        <fullName evidence="8">Transporter, drug metabolite exporter family</fullName>
    </submittedName>
</protein>
<keyword evidence="4 6" id="KW-1133">Transmembrane helix</keyword>
<dbReference type="PANTHER" id="PTHR32322">
    <property type="entry name" value="INNER MEMBRANE TRANSPORTER"/>
    <property type="match status" value="1"/>
</dbReference>
<feature type="transmembrane region" description="Helical" evidence="6">
    <location>
        <begin position="37"/>
        <end position="58"/>
    </location>
</feature>
<feature type="transmembrane region" description="Helical" evidence="6">
    <location>
        <begin position="78"/>
        <end position="96"/>
    </location>
</feature>
<dbReference type="InterPro" id="IPR037185">
    <property type="entry name" value="EmrE-like"/>
</dbReference>
<dbReference type="PANTHER" id="PTHR32322:SF2">
    <property type="entry name" value="EAMA DOMAIN-CONTAINING PROTEIN"/>
    <property type="match status" value="1"/>
</dbReference>
<evidence type="ECO:0000256" key="2">
    <source>
        <dbReference type="ARBA" id="ARBA00007362"/>
    </source>
</evidence>
<accession>A0A0R1WQJ4</accession>
<dbReference type="STRING" id="1423755.FC40_GL001292"/>
<feature type="transmembrane region" description="Helical" evidence="6">
    <location>
        <begin position="134"/>
        <end position="156"/>
    </location>
</feature>
<dbReference type="RefSeq" id="WP_056938325.1">
    <property type="nucleotide sequence ID" value="NZ_AZGD01000028.1"/>
</dbReference>
<evidence type="ECO:0000256" key="1">
    <source>
        <dbReference type="ARBA" id="ARBA00004127"/>
    </source>
</evidence>
<evidence type="ECO:0000256" key="5">
    <source>
        <dbReference type="ARBA" id="ARBA00023136"/>
    </source>
</evidence>
<comment type="subcellular location">
    <subcellularLocation>
        <location evidence="1">Endomembrane system</location>
        <topology evidence="1">Multi-pass membrane protein</topology>
    </subcellularLocation>
</comment>
<feature type="transmembrane region" description="Helical" evidence="6">
    <location>
        <begin position="162"/>
        <end position="183"/>
    </location>
</feature>
<dbReference type="PATRIC" id="fig|1423755.3.peg.1367"/>
<keyword evidence="5 6" id="KW-0472">Membrane</keyword>
<dbReference type="Pfam" id="PF00892">
    <property type="entry name" value="EamA"/>
    <property type="match status" value="2"/>
</dbReference>
<dbReference type="InterPro" id="IPR000620">
    <property type="entry name" value="EamA_dom"/>
</dbReference>
<evidence type="ECO:0000259" key="7">
    <source>
        <dbReference type="Pfam" id="PF00892"/>
    </source>
</evidence>
<evidence type="ECO:0000313" key="8">
    <source>
        <dbReference type="EMBL" id="KRM19889.1"/>
    </source>
</evidence>
<dbReference type="AlphaFoldDB" id="A0A0R1WQJ4"/>
<comment type="caution">
    <text evidence="8">The sequence shown here is derived from an EMBL/GenBank/DDBJ whole genome shotgun (WGS) entry which is preliminary data.</text>
</comment>
<evidence type="ECO:0000256" key="6">
    <source>
        <dbReference type="SAM" id="Phobius"/>
    </source>
</evidence>
<proteinExistence type="inferred from homology"/>
<sequence>MQTNHHMRGIIYASLAAILWGMTGITSQYLFQAGGVNVAWMMGVKMFLASITLLIIAYSREKNAIFDIFHSIKDVFSLVVFSLFGMAGVQFTYSMTVHHSNATIATILQTLGVVLVIFYSAVIFKQWPKRQEWIAVITALVGAWFLITKGSLTSLALSPITLIWGIFLMITQMGNSVLPINLLKKYSSEVVSGWAMLVGGIVFEFIHPVWIEVPTFTPLNIFNMLFLIFIGTALAYYLFVLSLESISSTEATLLDTFEPLTAAILDLTIMNMTFNWAEYLGSFLVICTVFILAYQPKNKKM</sequence>
<reference evidence="8 9" key="1">
    <citation type="journal article" date="2015" name="Genome Announc.">
        <title>Expanding the biotechnology potential of lactobacilli through comparative genomics of 213 strains and associated genera.</title>
        <authorList>
            <person name="Sun Z."/>
            <person name="Harris H.M."/>
            <person name="McCann A."/>
            <person name="Guo C."/>
            <person name="Argimon S."/>
            <person name="Zhang W."/>
            <person name="Yang X."/>
            <person name="Jeffery I.B."/>
            <person name="Cooney J.C."/>
            <person name="Kagawa T.F."/>
            <person name="Liu W."/>
            <person name="Song Y."/>
            <person name="Salvetti E."/>
            <person name="Wrobel A."/>
            <person name="Rasinkangas P."/>
            <person name="Parkhill J."/>
            <person name="Rea M.C."/>
            <person name="O'Sullivan O."/>
            <person name="Ritari J."/>
            <person name="Douillard F.P."/>
            <person name="Paul Ross R."/>
            <person name="Yang R."/>
            <person name="Briner A.E."/>
            <person name="Felis G.E."/>
            <person name="de Vos W.M."/>
            <person name="Barrangou R."/>
            <person name="Klaenhammer T.R."/>
            <person name="Caufield P.W."/>
            <person name="Cui Y."/>
            <person name="Zhang H."/>
            <person name="O'Toole P.W."/>
        </authorList>
    </citation>
    <scope>NUCLEOTIDE SEQUENCE [LARGE SCALE GENOMIC DNA]</scope>
    <source>
        <strain evidence="8 9">DSM 18933</strain>
    </source>
</reference>
<dbReference type="eggNOG" id="COG0697">
    <property type="taxonomic scope" value="Bacteria"/>
</dbReference>
<evidence type="ECO:0000313" key="9">
    <source>
        <dbReference type="Proteomes" id="UP000051054"/>
    </source>
</evidence>
<feature type="domain" description="EamA" evidence="7">
    <location>
        <begin position="8"/>
        <end position="147"/>
    </location>
</feature>
<dbReference type="Proteomes" id="UP000051054">
    <property type="component" value="Unassembled WGS sequence"/>
</dbReference>
<feature type="transmembrane region" description="Helical" evidence="6">
    <location>
        <begin position="102"/>
        <end position="122"/>
    </location>
</feature>
<feature type="domain" description="EamA" evidence="7">
    <location>
        <begin position="162"/>
        <end position="293"/>
    </location>
</feature>
<dbReference type="EMBL" id="AZGD01000028">
    <property type="protein sequence ID" value="KRM19889.1"/>
    <property type="molecule type" value="Genomic_DNA"/>
</dbReference>
<dbReference type="InterPro" id="IPR050638">
    <property type="entry name" value="AA-Vitamin_Transporters"/>
</dbReference>
<feature type="transmembrane region" description="Helical" evidence="6">
    <location>
        <begin position="190"/>
        <end position="209"/>
    </location>
</feature>
<comment type="similarity">
    <text evidence="2">Belongs to the EamA transporter family.</text>
</comment>
<dbReference type="GO" id="GO:0016020">
    <property type="term" value="C:membrane"/>
    <property type="evidence" value="ECO:0007669"/>
    <property type="project" value="UniProtKB-SubCell"/>
</dbReference>
<dbReference type="SUPFAM" id="SSF103481">
    <property type="entry name" value="Multidrug resistance efflux transporter EmrE"/>
    <property type="match status" value="2"/>
</dbReference>
<name>A0A0R1WQJ4_9LACO</name>
<keyword evidence="9" id="KW-1185">Reference proteome</keyword>
<feature type="transmembrane region" description="Helical" evidence="6">
    <location>
        <begin position="221"/>
        <end position="239"/>
    </location>
</feature>